<dbReference type="RefSeq" id="WP_216548288.1">
    <property type="nucleotide sequence ID" value="NZ_JAHLQO010000001.1"/>
</dbReference>
<evidence type="ECO:0000256" key="1">
    <source>
        <dbReference type="SAM" id="SignalP"/>
    </source>
</evidence>
<organism evidence="2 3">
    <name type="scientific">Peptoniphilus ovalis</name>
    <dbReference type="NCBI Taxonomy" id="2841503"/>
    <lineage>
        <taxon>Bacteria</taxon>
        <taxon>Bacillati</taxon>
        <taxon>Bacillota</taxon>
        <taxon>Tissierellia</taxon>
        <taxon>Tissierellales</taxon>
        <taxon>Peptoniphilaceae</taxon>
        <taxon>Peptoniphilus</taxon>
    </lineage>
</organism>
<protein>
    <recommendedName>
        <fullName evidence="4">Lipoprotein</fullName>
    </recommendedName>
</protein>
<gene>
    <name evidence="2" type="ORF">KQI68_01520</name>
</gene>
<sequence>MRNLKYILIILILALLTSCAKSSDDTENKSIGELNEERIIEDIREYDKIYPRSPENFMIYTIDHLKEFEEDRKTIILAEVAFMEYSFKDGIFNNESGYVIPMELDYIERDGKYELMEIIQAQDGENYFPSILKMARGDENLADSLSLATVDTSMNDKMMETLKKAAEDKGLKNFTHKLEDIPGYEDNVIYLRGGHRNREDTIDVVKKEDYERSKSQVGKKNWPHCEGIEYHEKTGITQKTIIDYFLE</sequence>
<dbReference type="Proteomes" id="UP000783742">
    <property type="component" value="Unassembled WGS sequence"/>
</dbReference>
<keyword evidence="1" id="KW-0732">Signal</keyword>
<evidence type="ECO:0008006" key="4">
    <source>
        <dbReference type="Google" id="ProtNLM"/>
    </source>
</evidence>
<dbReference type="PROSITE" id="PS51257">
    <property type="entry name" value="PROKAR_LIPOPROTEIN"/>
    <property type="match status" value="1"/>
</dbReference>
<feature type="chain" id="PRO_5046425947" description="Lipoprotein" evidence="1">
    <location>
        <begin position="23"/>
        <end position="247"/>
    </location>
</feature>
<dbReference type="EMBL" id="JAHLQO010000001">
    <property type="protein sequence ID" value="MBU5668511.1"/>
    <property type="molecule type" value="Genomic_DNA"/>
</dbReference>
<comment type="caution">
    <text evidence="2">The sequence shown here is derived from an EMBL/GenBank/DDBJ whole genome shotgun (WGS) entry which is preliminary data.</text>
</comment>
<name>A0ABS6FEA4_9FIRM</name>
<accession>A0ABS6FEA4</accession>
<proteinExistence type="predicted"/>
<keyword evidence="3" id="KW-1185">Reference proteome</keyword>
<feature type="signal peptide" evidence="1">
    <location>
        <begin position="1"/>
        <end position="22"/>
    </location>
</feature>
<evidence type="ECO:0000313" key="3">
    <source>
        <dbReference type="Proteomes" id="UP000783742"/>
    </source>
</evidence>
<evidence type="ECO:0000313" key="2">
    <source>
        <dbReference type="EMBL" id="MBU5668511.1"/>
    </source>
</evidence>
<reference evidence="2 3" key="1">
    <citation type="submission" date="2021-06" db="EMBL/GenBank/DDBJ databases">
        <authorList>
            <person name="Sun Q."/>
            <person name="Li D."/>
        </authorList>
    </citation>
    <scope>NUCLEOTIDE SEQUENCE [LARGE SCALE GENOMIC DNA]</scope>
    <source>
        <strain evidence="2 3">MSJ-1</strain>
    </source>
</reference>